<reference evidence="3" key="1">
    <citation type="submission" date="2022-01" db="EMBL/GenBank/DDBJ databases">
        <authorList>
            <person name="King R."/>
        </authorList>
    </citation>
    <scope>NUCLEOTIDE SEQUENCE</scope>
</reference>
<evidence type="ECO:0000259" key="2">
    <source>
        <dbReference type="PROSITE" id="PS51020"/>
    </source>
</evidence>
<dbReference type="PANTHER" id="PTHR11311:SF16">
    <property type="entry name" value="SPONDIN-1"/>
    <property type="match status" value="1"/>
</dbReference>
<organism evidence="3 4">
    <name type="scientific">Nezara viridula</name>
    <name type="common">Southern green stink bug</name>
    <name type="synonym">Cimex viridulus</name>
    <dbReference type="NCBI Taxonomy" id="85310"/>
    <lineage>
        <taxon>Eukaryota</taxon>
        <taxon>Metazoa</taxon>
        <taxon>Ecdysozoa</taxon>
        <taxon>Arthropoda</taxon>
        <taxon>Hexapoda</taxon>
        <taxon>Insecta</taxon>
        <taxon>Pterygota</taxon>
        <taxon>Neoptera</taxon>
        <taxon>Paraneoptera</taxon>
        <taxon>Hemiptera</taxon>
        <taxon>Heteroptera</taxon>
        <taxon>Panheteroptera</taxon>
        <taxon>Pentatomomorpha</taxon>
        <taxon>Pentatomoidea</taxon>
        <taxon>Pentatomidae</taxon>
        <taxon>Pentatominae</taxon>
        <taxon>Nezara</taxon>
    </lineage>
</organism>
<dbReference type="Gene3D" id="2.60.40.2130">
    <property type="entry name" value="F-spondin domain"/>
    <property type="match status" value="1"/>
</dbReference>
<sequence length="180" mass="20551">MVIWETFTSSATRLPSTLKLALRPSPLVPSLPKQRSKHYGTLPFRVQDASASMVLFNACPLRIANRAAVVEQPDVWYQEDGPLTYTICEDLQEMSSEKQLTQCCACDEAKYEVSFEGLWSRQTHPKDFPEGENTRFSDVIGASHTSEYRDMRTMWSEGDLEEDRASSERTIYGRRSGREE</sequence>
<evidence type="ECO:0000256" key="1">
    <source>
        <dbReference type="SAM" id="MobiDB-lite"/>
    </source>
</evidence>
<dbReference type="GO" id="GO:0007155">
    <property type="term" value="P:cell adhesion"/>
    <property type="evidence" value="ECO:0007669"/>
    <property type="project" value="TreeGrafter"/>
</dbReference>
<evidence type="ECO:0000313" key="3">
    <source>
        <dbReference type="EMBL" id="CAH1390076.1"/>
    </source>
</evidence>
<feature type="region of interest" description="Disordered" evidence="1">
    <location>
        <begin position="155"/>
        <end position="180"/>
    </location>
</feature>
<protein>
    <recommendedName>
        <fullName evidence="2">Spondin domain-containing protein</fullName>
    </recommendedName>
</protein>
<dbReference type="InterPro" id="IPR051418">
    <property type="entry name" value="Spondin/Thrombospondin_T1"/>
</dbReference>
<dbReference type="GO" id="GO:0031012">
    <property type="term" value="C:extracellular matrix"/>
    <property type="evidence" value="ECO:0007669"/>
    <property type="project" value="TreeGrafter"/>
</dbReference>
<dbReference type="OrthoDB" id="347314at2759"/>
<dbReference type="AlphaFoldDB" id="A0A9P0H0B2"/>
<dbReference type="Proteomes" id="UP001152798">
    <property type="component" value="Chromosome 1"/>
</dbReference>
<gene>
    <name evidence="3" type="ORF">NEZAVI_LOCUS1336</name>
</gene>
<dbReference type="Pfam" id="PF06468">
    <property type="entry name" value="Spond_N"/>
    <property type="match status" value="1"/>
</dbReference>
<dbReference type="InterPro" id="IPR038678">
    <property type="entry name" value="Spondin_N_sf"/>
</dbReference>
<dbReference type="InterPro" id="IPR009465">
    <property type="entry name" value="Spondin_N"/>
</dbReference>
<proteinExistence type="predicted"/>
<dbReference type="EMBL" id="OV725077">
    <property type="protein sequence ID" value="CAH1390076.1"/>
    <property type="molecule type" value="Genomic_DNA"/>
</dbReference>
<evidence type="ECO:0000313" key="4">
    <source>
        <dbReference type="Proteomes" id="UP001152798"/>
    </source>
</evidence>
<dbReference type="PROSITE" id="PS51020">
    <property type="entry name" value="SPONDIN"/>
    <property type="match status" value="1"/>
</dbReference>
<accession>A0A9P0H0B2</accession>
<dbReference type="PANTHER" id="PTHR11311">
    <property type="entry name" value="SPONDIN"/>
    <property type="match status" value="1"/>
</dbReference>
<name>A0A9P0H0B2_NEZVI</name>
<keyword evidence="4" id="KW-1185">Reference proteome</keyword>
<feature type="domain" description="Spondin" evidence="2">
    <location>
        <begin position="99"/>
        <end position="180"/>
    </location>
</feature>